<dbReference type="InterPro" id="IPR006026">
    <property type="entry name" value="Peptidase_Metallo"/>
</dbReference>
<dbReference type="PROSITE" id="PS50092">
    <property type="entry name" value="TSP1"/>
    <property type="match status" value="1"/>
</dbReference>
<accession>A0A2A6CWE1</accession>
<comment type="cofactor">
    <cofactor evidence="10 11">
        <name>Zn(2+)</name>
        <dbReference type="ChEBI" id="CHEBI:29105"/>
    </cofactor>
    <text evidence="10 11">Binds 1 zinc ion per subunit.</text>
</comment>
<feature type="binding site" evidence="10">
    <location>
        <position position="181"/>
    </location>
    <ligand>
        <name>Zn(2+)</name>
        <dbReference type="ChEBI" id="CHEBI:29105"/>
        <note>catalytic</note>
    </ligand>
</feature>
<sequence length="867" mass="94057">MRLQLTAALLVATVVADNTAKFILNLAELNKLQNQINGQPEIASDFSGQSYLDAVGSEEPVKPDLLPYLFEGDIILTEAQMNRTIQEKRIQALFKKIGRTPPTKRSLTSDTRVRWSFPVDYWIDTSTGVSTSAIQAGVAKWTELTCATFRHCYSYIGQSSSFGTQEVSIGTGCTSLGTVTHEIGHALGFYHEQSRPERDDYVTIQTQNIPGTYQSQFTKQSASSAINYGVEYDYGSVMHYDGYGFSSNGGRTITTKDANYQATIGQRDEPSFADVKQINTAYCSSEFFPMCPPGLGGTLCDEVQTSLSSTCGDTDLTATLNLQQVTVAGDTDCYYRITAPAGRKVFVSFTTISFPSYTPCAVSFAEIKYKSNAVVTGARVCGSNRPSSATSEGQTMLILYKGASTSRFTFSYRFDPATPVDTTSAPVTVPTTSTTTTARPTTSTQATTTWPSWFTTTTASSSCQWSECTADCGGCGTQTRRCNGLTETQYCATNPCPGNACCRPFTFIYNGVCSRGQIPGTGVRGGWDNDNAELPHEPITNHIPEDEPTTVIPAAPTTPYITTEEDRHTIHIQPPDLPLKIELSEEQFRPDEKVITIDANKIVGLRAARVVASRPVQTAEEVSFLDGSGDAPATGEEGLEIALNKDLEGSGVEGSGADDEIITPVTPAICPEVPYPRIVPASGILDTVAVPVIDRSTMPVASSAEEKSIVTRYKEKDGKEAKDKKKDSSSSSSEEVSSREDDTVALRSIYRTWLPALGERAASVATSSPRPFRASATATATEAPTRPLRRVTVRQLCKLGIRPITTTTVSPITVLPMRKMPIPRAWDAAIRDIEYRNLSPTYYDDLNELEEQGFVSVVNSVDPVDFV</sequence>
<keyword evidence="5 10" id="KW-0862">Zinc</keyword>
<keyword evidence="1" id="KW-0245">EGF-like domain</keyword>
<dbReference type="GO" id="GO:0008270">
    <property type="term" value="F:zinc ion binding"/>
    <property type="evidence" value="ECO:0007669"/>
    <property type="project" value="UniProtKB-UniRule"/>
</dbReference>
<dbReference type="AlphaFoldDB" id="A0A2A6CWE1"/>
<keyword evidence="6 10" id="KW-0482">Metalloprotease</keyword>
<dbReference type="GO" id="GO:0006508">
    <property type="term" value="P:proteolysis"/>
    <property type="evidence" value="ECO:0007669"/>
    <property type="project" value="UniProtKB-KW"/>
</dbReference>
<dbReference type="GO" id="GO:0004222">
    <property type="term" value="F:metalloendopeptidase activity"/>
    <property type="evidence" value="ECO:0000318"/>
    <property type="project" value="GO_Central"/>
</dbReference>
<dbReference type="GO" id="GO:0005615">
    <property type="term" value="C:extracellular space"/>
    <property type="evidence" value="ECO:0000318"/>
    <property type="project" value="GO_Central"/>
</dbReference>
<dbReference type="Gene3D" id="2.60.120.290">
    <property type="entry name" value="Spermadhesin, CUB domain"/>
    <property type="match status" value="1"/>
</dbReference>
<dbReference type="Proteomes" id="UP000005239">
    <property type="component" value="Unassembled WGS sequence"/>
</dbReference>
<keyword evidence="14" id="KW-1185">Reference proteome</keyword>
<feature type="signal peptide" evidence="11">
    <location>
        <begin position="1"/>
        <end position="16"/>
    </location>
</feature>
<protein>
    <recommendedName>
        <fullName evidence="11">Metalloendopeptidase</fullName>
        <ecNumber evidence="11">3.4.24.-</ecNumber>
    </recommendedName>
</protein>
<evidence type="ECO:0000256" key="4">
    <source>
        <dbReference type="ARBA" id="ARBA00022801"/>
    </source>
</evidence>
<name>A0A2A6CWE1_PRIPA</name>
<evidence type="ECO:0000256" key="1">
    <source>
        <dbReference type="ARBA" id="ARBA00022536"/>
    </source>
</evidence>
<evidence type="ECO:0000256" key="3">
    <source>
        <dbReference type="ARBA" id="ARBA00022723"/>
    </source>
</evidence>
<gene>
    <name evidence="13" type="primary">WBGene00111955</name>
</gene>
<proteinExistence type="predicted"/>
<dbReference type="PRINTS" id="PR00480">
    <property type="entry name" value="ASTACIN"/>
</dbReference>
<dbReference type="Pfam" id="PF01400">
    <property type="entry name" value="Astacin"/>
    <property type="match status" value="1"/>
</dbReference>
<dbReference type="PANTHER" id="PTHR10127:SF877">
    <property type="entry name" value="ZINC METALLOPROTEINASE NAS-34"/>
    <property type="match status" value="1"/>
</dbReference>
<evidence type="ECO:0000256" key="10">
    <source>
        <dbReference type="PROSITE-ProRule" id="PRU01211"/>
    </source>
</evidence>
<evidence type="ECO:0000256" key="8">
    <source>
        <dbReference type="ARBA" id="ARBA00023180"/>
    </source>
</evidence>
<dbReference type="Pfam" id="PF00431">
    <property type="entry name" value="CUB"/>
    <property type="match status" value="1"/>
</dbReference>
<dbReference type="Gene3D" id="3.40.390.10">
    <property type="entry name" value="Collagenase (Catalytic Domain)"/>
    <property type="match status" value="1"/>
</dbReference>
<dbReference type="InterPro" id="IPR001506">
    <property type="entry name" value="Peptidase_M12A"/>
</dbReference>
<dbReference type="PANTHER" id="PTHR10127">
    <property type="entry name" value="DISCOIDIN, CUB, EGF, LAMININ , AND ZINC METALLOPROTEASE DOMAIN CONTAINING"/>
    <property type="match status" value="1"/>
</dbReference>
<evidence type="ECO:0000256" key="7">
    <source>
        <dbReference type="ARBA" id="ARBA00023157"/>
    </source>
</evidence>
<keyword evidence="3 10" id="KW-0479">Metal-binding</keyword>
<evidence type="ECO:0000313" key="14">
    <source>
        <dbReference type="Proteomes" id="UP000005239"/>
    </source>
</evidence>
<evidence type="ECO:0000256" key="11">
    <source>
        <dbReference type="RuleBase" id="RU361183"/>
    </source>
</evidence>
<dbReference type="SMART" id="SM00042">
    <property type="entry name" value="CUB"/>
    <property type="match status" value="1"/>
</dbReference>
<reference evidence="14" key="1">
    <citation type="journal article" date="2008" name="Nat. Genet.">
        <title>The Pristionchus pacificus genome provides a unique perspective on nematode lifestyle and parasitism.</title>
        <authorList>
            <person name="Dieterich C."/>
            <person name="Clifton S.W."/>
            <person name="Schuster L.N."/>
            <person name="Chinwalla A."/>
            <person name="Delehaunty K."/>
            <person name="Dinkelacker I."/>
            <person name="Fulton L."/>
            <person name="Fulton R."/>
            <person name="Godfrey J."/>
            <person name="Minx P."/>
            <person name="Mitreva M."/>
            <person name="Roeseler W."/>
            <person name="Tian H."/>
            <person name="Witte H."/>
            <person name="Yang S.P."/>
            <person name="Wilson R.K."/>
            <person name="Sommer R.J."/>
        </authorList>
    </citation>
    <scope>NUCLEOTIDE SEQUENCE [LARGE SCALE GENOMIC DNA]</scope>
    <source>
        <strain evidence="14">PS312</strain>
    </source>
</reference>
<evidence type="ECO:0000313" key="13">
    <source>
        <dbReference type="EnsemblMetazoa" id="PPA22401.1"/>
    </source>
</evidence>
<evidence type="ECO:0000256" key="2">
    <source>
        <dbReference type="ARBA" id="ARBA00022670"/>
    </source>
</evidence>
<keyword evidence="2 10" id="KW-0645">Protease</keyword>
<organism evidence="13 14">
    <name type="scientific">Pristionchus pacificus</name>
    <name type="common">Parasitic nematode worm</name>
    <dbReference type="NCBI Taxonomy" id="54126"/>
    <lineage>
        <taxon>Eukaryota</taxon>
        <taxon>Metazoa</taxon>
        <taxon>Ecdysozoa</taxon>
        <taxon>Nematoda</taxon>
        <taxon>Chromadorea</taxon>
        <taxon>Rhabditida</taxon>
        <taxon>Rhabditina</taxon>
        <taxon>Diplogasteromorpha</taxon>
        <taxon>Diplogasteroidea</taxon>
        <taxon>Neodiplogasteridae</taxon>
        <taxon>Pristionchus</taxon>
    </lineage>
</organism>
<keyword evidence="7" id="KW-1015">Disulfide bond</keyword>
<comment type="caution">
    <text evidence="9">Lacks conserved residue(s) required for the propagation of feature annotation.</text>
</comment>
<dbReference type="CDD" id="cd04280">
    <property type="entry name" value="ZnMc_astacin_like"/>
    <property type="match status" value="1"/>
</dbReference>
<evidence type="ECO:0000256" key="5">
    <source>
        <dbReference type="ARBA" id="ARBA00022833"/>
    </source>
</evidence>
<dbReference type="SMART" id="SM00235">
    <property type="entry name" value="ZnMc"/>
    <property type="match status" value="1"/>
</dbReference>
<dbReference type="CDD" id="cd00041">
    <property type="entry name" value="CUB"/>
    <property type="match status" value="1"/>
</dbReference>
<dbReference type="EnsemblMetazoa" id="PPA22401.1">
    <property type="protein sequence ID" value="PPA22401.1"/>
    <property type="gene ID" value="WBGene00111955"/>
</dbReference>
<dbReference type="SUPFAM" id="SSF55486">
    <property type="entry name" value="Metalloproteases ('zincins'), catalytic domain"/>
    <property type="match status" value="1"/>
</dbReference>
<feature type="chain" id="PRO_5042620845" description="Metalloendopeptidase" evidence="11">
    <location>
        <begin position="17"/>
        <end position="867"/>
    </location>
</feature>
<dbReference type="PROSITE" id="PS51864">
    <property type="entry name" value="ASTACIN"/>
    <property type="match status" value="1"/>
</dbReference>
<dbReference type="InterPro" id="IPR024079">
    <property type="entry name" value="MetalloPept_cat_dom_sf"/>
</dbReference>
<feature type="binding site" evidence="10">
    <location>
        <position position="185"/>
    </location>
    <ligand>
        <name>Zn(2+)</name>
        <dbReference type="ChEBI" id="CHEBI:29105"/>
        <note>catalytic</note>
    </ligand>
</feature>
<dbReference type="SUPFAM" id="SSF49854">
    <property type="entry name" value="Spermadhesin, CUB domain"/>
    <property type="match status" value="1"/>
</dbReference>
<keyword evidence="11" id="KW-0732">Signal</keyword>
<dbReference type="InterPro" id="IPR035914">
    <property type="entry name" value="Sperma_CUB_dom_sf"/>
</dbReference>
<feature type="compositionally biased region" description="Basic and acidic residues" evidence="12">
    <location>
        <begin position="704"/>
        <end position="728"/>
    </location>
</feature>
<evidence type="ECO:0000256" key="9">
    <source>
        <dbReference type="PROSITE-ProRule" id="PRU00059"/>
    </source>
</evidence>
<accession>A0A8R1UFZ7</accession>
<keyword evidence="8" id="KW-0325">Glycoprotein</keyword>
<dbReference type="PROSITE" id="PS01180">
    <property type="entry name" value="CUB"/>
    <property type="match status" value="1"/>
</dbReference>
<evidence type="ECO:0000256" key="12">
    <source>
        <dbReference type="SAM" id="MobiDB-lite"/>
    </source>
</evidence>
<dbReference type="InterPro" id="IPR000859">
    <property type="entry name" value="CUB_dom"/>
</dbReference>
<feature type="active site" evidence="10">
    <location>
        <position position="182"/>
    </location>
</feature>
<dbReference type="OrthoDB" id="5913174at2759"/>
<dbReference type="InterPro" id="IPR034035">
    <property type="entry name" value="Astacin-like_dom"/>
</dbReference>
<reference evidence="13" key="2">
    <citation type="submission" date="2022-06" db="UniProtKB">
        <authorList>
            <consortium name="EnsemblMetazoa"/>
        </authorList>
    </citation>
    <scope>IDENTIFICATION</scope>
    <source>
        <strain evidence="13">PS312</strain>
    </source>
</reference>
<dbReference type="EC" id="3.4.24.-" evidence="11"/>
<feature type="region of interest" description="Disordered" evidence="12">
    <location>
        <begin position="423"/>
        <end position="446"/>
    </location>
</feature>
<evidence type="ECO:0000256" key="6">
    <source>
        <dbReference type="ARBA" id="ARBA00023049"/>
    </source>
</evidence>
<feature type="region of interest" description="Disordered" evidence="12">
    <location>
        <begin position="700"/>
        <end position="741"/>
    </location>
</feature>
<dbReference type="InterPro" id="IPR000884">
    <property type="entry name" value="TSP1_rpt"/>
</dbReference>
<keyword evidence="4 10" id="KW-0378">Hydrolase</keyword>
<feature type="binding site" evidence="10">
    <location>
        <position position="191"/>
    </location>
    <ligand>
        <name>Zn(2+)</name>
        <dbReference type="ChEBI" id="CHEBI:29105"/>
        <note>catalytic</note>
    </ligand>
</feature>